<feature type="compositionally biased region" description="Basic and acidic residues" evidence="1">
    <location>
        <begin position="379"/>
        <end position="391"/>
    </location>
</feature>
<feature type="region of interest" description="Disordered" evidence="1">
    <location>
        <begin position="122"/>
        <end position="167"/>
    </location>
</feature>
<feature type="compositionally biased region" description="Basic and acidic residues" evidence="1">
    <location>
        <begin position="331"/>
        <end position="363"/>
    </location>
</feature>
<gene>
    <name evidence="2" type="ORF">PLOB_00022816</name>
</gene>
<feature type="non-terminal residue" evidence="2">
    <location>
        <position position="1"/>
    </location>
</feature>
<evidence type="ECO:0000256" key="1">
    <source>
        <dbReference type="SAM" id="MobiDB-lite"/>
    </source>
</evidence>
<accession>A0ABN8NNH9</accession>
<protein>
    <submittedName>
        <fullName evidence="2">Uncharacterized protein</fullName>
    </submittedName>
</protein>
<feature type="compositionally biased region" description="Polar residues" evidence="1">
    <location>
        <begin position="314"/>
        <end position="325"/>
    </location>
</feature>
<feature type="compositionally biased region" description="Basic and acidic residues" evidence="1">
    <location>
        <begin position="304"/>
        <end position="313"/>
    </location>
</feature>
<dbReference type="EMBL" id="CALNXK010000027">
    <property type="protein sequence ID" value="CAH3114241.1"/>
    <property type="molecule type" value="Genomic_DNA"/>
</dbReference>
<reference evidence="2 3" key="1">
    <citation type="submission" date="2022-05" db="EMBL/GenBank/DDBJ databases">
        <authorList>
            <consortium name="Genoscope - CEA"/>
            <person name="William W."/>
        </authorList>
    </citation>
    <scope>NUCLEOTIDE SEQUENCE [LARGE SCALE GENOMIC DNA]</scope>
</reference>
<name>A0ABN8NNH9_9CNID</name>
<evidence type="ECO:0000313" key="2">
    <source>
        <dbReference type="EMBL" id="CAH3114241.1"/>
    </source>
</evidence>
<feature type="compositionally biased region" description="Basic and acidic residues" evidence="1">
    <location>
        <begin position="222"/>
        <end position="248"/>
    </location>
</feature>
<feature type="compositionally biased region" description="Basic and acidic residues" evidence="1">
    <location>
        <begin position="134"/>
        <end position="167"/>
    </location>
</feature>
<feature type="compositionally biased region" description="Basic and acidic residues" evidence="1">
    <location>
        <begin position="399"/>
        <end position="411"/>
    </location>
</feature>
<feature type="compositionally biased region" description="Polar residues" evidence="1">
    <location>
        <begin position="203"/>
        <end position="212"/>
    </location>
</feature>
<organism evidence="2 3">
    <name type="scientific">Porites lobata</name>
    <dbReference type="NCBI Taxonomy" id="104759"/>
    <lineage>
        <taxon>Eukaryota</taxon>
        <taxon>Metazoa</taxon>
        <taxon>Cnidaria</taxon>
        <taxon>Anthozoa</taxon>
        <taxon>Hexacorallia</taxon>
        <taxon>Scleractinia</taxon>
        <taxon>Fungiina</taxon>
        <taxon>Poritidae</taxon>
        <taxon>Porites</taxon>
    </lineage>
</organism>
<comment type="caution">
    <text evidence="2">The sequence shown here is derived from an EMBL/GenBank/DDBJ whole genome shotgun (WGS) entry which is preliminary data.</text>
</comment>
<feature type="region of interest" description="Disordered" evidence="1">
    <location>
        <begin position="203"/>
        <end position="455"/>
    </location>
</feature>
<keyword evidence="3" id="KW-1185">Reference proteome</keyword>
<feature type="compositionally biased region" description="Low complexity" evidence="1">
    <location>
        <begin position="440"/>
        <end position="455"/>
    </location>
</feature>
<evidence type="ECO:0000313" key="3">
    <source>
        <dbReference type="Proteomes" id="UP001159405"/>
    </source>
</evidence>
<sequence>ILLHVNILIVTEHMGCGSSSQPLKKETRALSQVTVAAQQRAEAAYRRQRMAQERAEQTAVWRAEMEVERARMLKEMSGGGSRRSSYCKELEDLRERAPEVSDHLNAYLPDYKVRTKNARNSLPVNRFPHSTVISERRGSRDEREKRAYYRQKEKEDDKDGNDHRRLSTGEKIDLDFLRTIANRSSQTSPSNVQIVTVEERYGAQSSNTNTQVIEKVPLQENDGMRCEESKKNEEEAIAEKADVGKEHVSNYPVESYADVTPKENENASSTYEHSPMVDDNTEDGDHSNVEGLPDTDTQNVMKRFKQENDDNSIKSDGNQKFSEISVSFDEELPKKQEGREILEKHEGEEEVEDYNREKQRLGDKEDEQVLTPDQDSQQNDEKQQQPEERDNQILVCEEQVDKDKERKHMEETIIETTIEKSSPCGQHNVTARDEYTQGLSSRNNNNIRNSEALGL</sequence>
<dbReference type="Proteomes" id="UP001159405">
    <property type="component" value="Unassembled WGS sequence"/>
</dbReference>
<proteinExistence type="predicted"/>